<evidence type="ECO:0000256" key="1">
    <source>
        <dbReference type="SAM" id="Phobius"/>
    </source>
</evidence>
<reference evidence="2" key="1">
    <citation type="submission" date="2020-06" db="EMBL/GenBank/DDBJ databases">
        <title>Comparative genome analysis of Ralstonia solanacearum.</title>
        <authorList>
            <person name="Iiyama K."/>
            <person name="Kodama S."/>
            <person name="Furuya N."/>
        </authorList>
    </citation>
    <scope>NUCLEOTIDE SEQUENCE</scope>
    <source>
        <strain evidence="2">MAFF 211472</strain>
    </source>
</reference>
<name>A0A8D5JAI6_RALSL</name>
<dbReference type="EMBL" id="LC557102">
    <property type="protein sequence ID" value="BCI56258.1"/>
    <property type="molecule type" value="Genomic_DNA"/>
</dbReference>
<organism evidence="2">
    <name type="scientific">Ralstonia solanacearum</name>
    <name type="common">Pseudomonas solanacearum</name>
    <dbReference type="NCBI Taxonomy" id="305"/>
    <lineage>
        <taxon>Bacteria</taxon>
        <taxon>Pseudomonadati</taxon>
        <taxon>Pseudomonadota</taxon>
        <taxon>Betaproteobacteria</taxon>
        <taxon>Burkholderiales</taxon>
        <taxon>Burkholderiaceae</taxon>
        <taxon>Ralstonia</taxon>
        <taxon>Ralstonia solanacearum species complex</taxon>
    </lineage>
</organism>
<proteinExistence type="predicted"/>
<evidence type="ECO:0000313" key="2">
    <source>
        <dbReference type="EMBL" id="BCI56258.1"/>
    </source>
</evidence>
<protein>
    <recommendedName>
        <fullName evidence="3">Transmembrane protein</fullName>
    </recommendedName>
</protein>
<keyword evidence="1" id="KW-0812">Transmembrane</keyword>
<sequence>MSCVLKLLRAVIPLGIGVIGLFSVADRLYLVNGEQYPRFMAEDVGAVEFDDLNRLQVSPCNGDPLEVYPKKDFWVLRCGYDYFHGHTFISHANPFANRIRQ</sequence>
<accession>A0A8D5JAI6</accession>
<keyword evidence="1" id="KW-1133">Transmembrane helix</keyword>
<dbReference type="AlphaFoldDB" id="A0A8D5JAI6"/>
<feature type="transmembrane region" description="Helical" evidence="1">
    <location>
        <begin position="12"/>
        <end position="30"/>
    </location>
</feature>
<keyword evidence="1" id="KW-0472">Membrane</keyword>
<evidence type="ECO:0008006" key="3">
    <source>
        <dbReference type="Google" id="ProtNLM"/>
    </source>
</evidence>